<dbReference type="RefSeq" id="WP_350932143.1">
    <property type="nucleotide sequence ID" value="NZ_CP157762.1"/>
</dbReference>
<feature type="transmembrane region" description="Helical" evidence="1">
    <location>
        <begin position="24"/>
        <end position="52"/>
    </location>
</feature>
<reference evidence="3" key="2">
    <citation type="submission" date="2024-06" db="EMBL/GenBank/DDBJ databases">
        <title>Micromonospora mangrovi CCTCC AA 2012012 genome sequences.</title>
        <authorList>
            <person name="Gao J."/>
        </authorList>
    </citation>
    <scope>NUCLEOTIDE SEQUENCE</scope>
    <source>
        <strain evidence="3">CCTCC AA 2012012</strain>
    </source>
</reference>
<proteinExistence type="predicted"/>
<keyword evidence="1" id="KW-1133">Transmembrane helix</keyword>
<keyword evidence="1" id="KW-0472">Membrane</keyword>
<feature type="transmembrane region" description="Helical" evidence="1">
    <location>
        <begin position="104"/>
        <end position="122"/>
    </location>
</feature>
<evidence type="ECO:0000313" key="2">
    <source>
        <dbReference type="EMBL" id="XBP92557.1"/>
    </source>
</evidence>
<organism evidence="2">
    <name type="scientific">Micromonospora sp. CCTCC AA 2012012</name>
    <dbReference type="NCBI Taxonomy" id="3111921"/>
    <lineage>
        <taxon>Bacteria</taxon>
        <taxon>Bacillati</taxon>
        <taxon>Actinomycetota</taxon>
        <taxon>Actinomycetes</taxon>
        <taxon>Micromonosporales</taxon>
        <taxon>Micromonosporaceae</taxon>
        <taxon>Micromonospora</taxon>
    </lineage>
</organism>
<dbReference type="EMBL" id="CP159342">
    <property type="protein sequence ID" value="XCH73254.1"/>
    <property type="molecule type" value="Genomic_DNA"/>
</dbReference>
<accession>A0AAU7M4V1</accession>
<keyword evidence="1" id="KW-0812">Transmembrane</keyword>
<sequence>MSEVQHPEMLRVGWPDRRRDRTHWLLTPLVTLVAAPVTAAAVGVLVLLGGGFDQSPTFCESALSDNRCEEKTLAMLGEHAVLFAAVWLLLWLVPWWRGLRTPRVLLAVAATVVLVAAPLRMMD</sequence>
<name>A0AAU7M4V1_9ACTN</name>
<dbReference type="EMBL" id="CP157762">
    <property type="protein sequence ID" value="XBP92557.1"/>
    <property type="molecule type" value="Genomic_DNA"/>
</dbReference>
<evidence type="ECO:0000256" key="1">
    <source>
        <dbReference type="SAM" id="Phobius"/>
    </source>
</evidence>
<feature type="transmembrane region" description="Helical" evidence="1">
    <location>
        <begin position="72"/>
        <end position="92"/>
    </location>
</feature>
<evidence type="ECO:0000313" key="3">
    <source>
        <dbReference type="EMBL" id="XCH73254.1"/>
    </source>
</evidence>
<dbReference type="AlphaFoldDB" id="A0AAU7M4V1"/>
<gene>
    <name evidence="3" type="ORF">ABUL08_23565</name>
    <name evidence="2" type="ORF">VK199_23490</name>
</gene>
<reference evidence="2" key="1">
    <citation type="submission" date="2024-01" db="EMBL/GenBank/DDBJ databases">
        <title>The genome sequence of Micromonospora mangrovi CCTCC AA 2012012.</title>
        <authorList>
            <person name="Gao J."/>
        </authorList>
    </citation>
    <scope>NUCLEOTIDE SEQUENCE</scope>
    <source>
        <strain evidence="2">CCTCC AA 2012012</strain>
    </source>
</reference>
<protein>
    <submittedName>
        <fullName evidence="2">Uncharacterized protein</fullName>
    </submittedName>
</protein>